<dbReference type="STRING" id="928724.SacglDRAFT_02685"/>
<feature type="transmembrane region" description="Helical" evidence="1">
    <location>
        <begin position="66"/>
        <end position="87"/>
    </location>
</feature>
<evidence type="ECO:0000313" key="3">
    <source>
        <dbReference type="Proteomes" id="UP000005087"/>
    </source>
</evidence>
<keyword evidence="1" id="KW-0472">Membrane</keyword>
<dbReference type="Proteomes" id="UP000005087">
    <property type="component" value="Chromosome"/>
</dbReference>
<feature type="transmembrane region" description="Helical" evidence="1">
    <location>
        <begin position="31"/>
        <end position="54"/>
    </location>
</feature>
<dbReference type="eggNOG" id="COG1357">
    <property type="taxonomic scope" value="Bacteria"/>
</dbReference>
<proteinExistence type="predicted"/>
<gene>
    <name evidence="2" type="ORF">SacglDRAFT_02685</name>
</gene>
<dbReference type="EMBL" id="CM001484">
    <property type="protein sequence ID" value="EIE99572.1"/>
    <property type="molecule type" value="Genomic_DNA"/>
</dbReference>
<sequence length="409" mass="46624">MARIRGRRKSVGDEQVDDDDVRLRPLPPSSVWWILGGLLVVAAVVTTVLLLAFGDGSESDKVRLEAIRLAGTIVLGTGGAAALFVALRRQRTTELNLIHKQAEAKATQHDAEQRRVTDLYTTAVEQLGHERAAVRLGALYALQRLGQDHPEQRRPIVNVWCAYLRMPFRDPEAKGLTEQERAERRQELEVRLTVQRLLREHVHSGPYQDQPASPWFWGDELDVDLTGATLHNLTLSDRRIHPHTNFNNARFTDGVWFDRARFEGLALFIGARFESDALFGEATFEGDAWFANARFDGRAWFPKAWFGSRAWFFKARLGDASFDKATFDGHTSFDKARFKGKVRFSRAMARHDREHNWPRDWRLVPAEPGDIPEGADPGAPWGHVDTRPVGIRLLQNLFKASYGWLRRRF</sequence>
<dbReference type="Pfam" id="PF13576">
    <property type="entry name" value="Pentapeptide_3"/>
    <property type="match status" value="2"/>
</dbReference>
<keyword evidence="1" id="KW-1133">Transmembrane helix</keyword>
<evidence type="ECO:0000313" key="2">
    <source>
        <dbReference type="EMBL" id="EIE99572.1"/>
    </source>
</evidence>
<accession>I1D3P8</accession>
<dbReference type="HOGENOM" id="CLU_029034_0_0_11"/>
<keyword evidence="1" id="KW-0812">Transmembrane</keyword>
<dbReference type="Gene3D" id="2.160.20.80">
    <property type="entry name" value="E3 ubiquitin-protein ligase SopA"/>
    <property type="match status" value="1"/>
</dbReference>
<reference evidence="2 3" key="1">
    <citation type="submission" date="2011-09" db="EMBL/GenBank/DDBJ databases">
        <authorList>
            <consortium name="US DOE Joint Genome Institute (JGI-PGF)"/>
            <person name="Lucas S."/>
            <person name="Han J."/>
            <person name="Lapidus A."/>
            <person name="Cheng J.-F."/>
            <person name="Goodwin L."/>
            <person name="Pitluck S."/>
            <person name="Peters L."/>
            <person name="Land M.L."/>
            <person name="Hauser L."/>
            <person name="Brambilla E."/>
            <person name="Klenk H.-P."/>
            <person name="Woyke T.J."/>
        </authorList>
    </citation>
    <scope>NUCLEOTIDE SEQUENCE [LARGE SCALE GENOMIC DNA]</scope>
    <source>
        <strain evidence="2 3">K62</strain>
    </source>
</reference>
<reference evidence="3" key="2">
    <citation type="submission" date="2012-01" db="EMBL/GenBank/DDBJ databases">
        <title>Noncontiguous Finished sequence of chromosome of Saccharomonospora glauca K62.</title>
        <authorList>
            <consortium name="US DOE Joint Genome Institute"/>
            <person name="Lucas S."/>
            <person name="Han J."/>
            <person name="Lapidus A."/>
            <person name="Cheng J.-F."/>
            <person name="Goodwin L."/>
            <person name="Pitluck S."/>
            <person name="Peters L."/>
            <person name="Mikhailova N."/>
            <person name="Held B."/>
            <person name="Detter J.C."/>
            <person name="Han C."/>
            <person name="Tapia R."/>
            <person name="Land M."/>
            <person name="Hauser L."/>
            <person name="Kyrpides N."/>
            <person name="Ivanova N."/>
            <person name="Pagani I."/>
            <person name="Brambilla E.-M."/>
            <person name="Klenk H.-P."/>
            <person name="Woyke T."/>
        </authorList>
    </citation>
    <scope>NUCLEOTIDE SEQUENCE [LARGE SCALE GENOMIC DNA]</scope>
    <source>
        <strain evidence="3">K62</strain>
    </source>
</reference>
<evidence type="ECO:0000256" key="1">
    <source>
        <dbReference type="SAM" id="Phobius"/>
    </source>
</evidence>
<organism evidence="2 3">
    <name type="scientific">Saccharomonospora glauca K62</name>
    <dbReference type="NCBI Taxonomy" id="928724"/>
    <lineage>
        <taxon>Bacteria</taxon>
        <taxon>Bacillati</taxon>
        <taxon>Actinomycetota</taxon>
        <taxon>Actinomycetes</taxon>
        <taxon>Pseudonocardiales</taxon>
        <taxon>Pseudonocardiaceae</taxon>
        <taxon>Saccharomonospora</taxon>
    </lineage>
</organism>
<name>I1D3P8_9PSEU</name>
<protein>
    <recommendedName>
        <fullName evidence="4">Low-complexity protein</fullName>
    </recommendedName>
</protein>
<dbReference type="InterPro" id="IPR001646">
    <property type="entry name" value="5peptide_repeat"/>
</dbReference>
<evidence type="ECO:0008006" key="4">
    <source>
        <dbReference type="Google" id="ProtNLM"/>
    </source>
</evidence>
<dbReference type="AlphaFoldDB" id="I1D3P8"/>
<keyword evidence="3" id="KW-1185">Reference proteome</keyword>